<reference evidence="2" key="1">
    <citation type="submission" date="2010-03" db="EMBL/GenBank/DDBJ databases">
        <title>The genome sequence of Synergistetes sp. SGP1.</title>
        <authorList>
            <consortium name="metaHIT consortium -- http://www.metahit.eu/"/>
            <person name="Pajon A."/>
            <person name="Turner K."/>
            <person name="Parkhill J."/>
            <person name="Wade W."/>
            <person name="Vartoukian S."/>
        </authorList>
    </citation>
    <scope>NUCLEOTIDE SEQUENCE [LARGE SCALE GENOMIC DNA]</scope>
    <source>
        <strain evidence="2">SGP1</strain>
    </source>
</reference>
<dbReference type="EMBL" id="FP929056">
    <property type="protein sequence ID" value="CBL28982.1"/>
    <property type="molecule type" value="Genomic_DNA"/>
</dbReference>
<evidence type="ECO:0000313" key="2">
    <source>
        <dbReference type="Proteomes" id="UP000008957"/>
    </source>
</evidence>
<name>A0AB94IYX6_9BACT</name>
<keyword evidence="2" id="KW-1185">Reference proteome</keyword>
<proteinExistence type="predicted"/>
<protein>
    <submittedName>
        <fullName evidence="1">Uncharacterized protein</fullName>
    </submittedName>
</protein>
<accession>A0AB94IYX6</accession>
<gene>
    <name evidence="1" type="ORF">SY1_23190</name>
</gene>
<reference evidence="1 2" key="2">
    <citation type="submission" date="2010-03" db="EMBL/GenBank/DDBJ databases">
        <authorList>
            <person name="Pajon A."/>
        </authorList>
    </citation>
    <scope>NUCLEOTIDE SEQUENCE [LARGE SCALE GENOMIC DNA]</scope>
    <source>
        <strain evidence="1 2">SGP1</strain>
    </source>
</reference>
<dbReference type="AlphaFoldDB" id="A0AB94IYX6"/>
<dbReference type="KEGG" id="sbr:SY1_23190"/>
<sequence length="134" mass="15470">MATRYRNRRDKDEHVLRLMAGIFMQRINSGLIKDALFCLPQWRTSRRLSWPCRIWARYEDNDARDVGWLYNKLMSELTDLGIKEEDLRLTLSTSMPDAGGGGRTTAGGFSANALDVRDISRDFAQEKADELRQQ</sequence>
<evidence type="ECO:0000313" key="1">
    <source>
        <dbReference type="EMBL" id="CBL28982.1"/>
    </source>
</evidence>
<dbReference type="RefSeq" id="WP_015557128.1">
    <property type="nucleotide sequence ID" value="NC_021038.1"/>
</dbReference>
<organism evidence="1 2">
    <name type="scientific">Fretibacterium fastidiosum</name>
    <dbReference type="NCBI Taxonomy" id="651822"/>
    <lineage>
        <taxon>Bacteria</taxon>
        <taxon>Thermotogati</taxon>
        <taxon>Synergistota</taxon>
        <taxon>Synergistia</taxon>
        <taxon>Synergistales</taxon>
        <taxon>Aminobacteriaceae</taxon>
        <taxon>Fretibacterium</taxon>
    </lineage>
</organism>
<dbReference type="Proteomes" id="UP000008957">
    <property type="component" value="Chromosome"/>
</dbReference>